<feature type="compositionally biased region" description="Polar residues" evidence="1">
    <location>
        <begin position="22"/>
        <end position="31"/>
    </location>
</feature>
<dbReference type="GO" id="GO:0005524">
    <property type="term" value="F:ATP binding"/>
    <property type="evidence" value="ECO:0007669"/>
    <property type="project" value="UniProtKB-KW"/>
</dbReference>
<evidence type="ECO:0000256" key="1">
    <source>
        <dbReference type="SAM" id="MobiDB-lite"/>
    </source>
</evidence>
<keyword evidence="3" id="KW-0547">Nucleotide-binding</keyword>
<dbReference type="EMBL" id="CP060139">
    <property type="protein sequence ID" value="QNR25930.1"/>
    <property type="molecule type" value="Genomic_DNA"/>
</dbReference>
<feature type="signal peptide" evidence="2">
    <location>
        <begin position="1"/>
        <end position="23"/>
    </location>
</feature>
<name>A0A7H0VJN2_9FLAO</name>
<gene>
    <name evidence="3" type="ORF">H4K34_08820</name>
</gene>
<feature type="region of interest" description="Disordered" evidence="1">
    <location>
        <begin position="22"/>
        <end position="45"/>
    </location>
</feature>
<proteinExistence type="predicted"/>
<dbReference type="Proteomes" id="UP000516305">
    <property type="component" value="Chromosome"/>
</dbReference>
<evidence type="ECO:0000256" key="2">
    <source>
        <dbReference type="SAM" id="SignalP"/>
    </source>
</evidence>
<feature type="chain" id="PRO_5028990038" evidence="2">
    <location>
        <begin position="24"/>
        <end position="299"/>
    </location>
</feature>
<protein>
    <submittedName>
        <fullName evidence="3">ATP-binding protein</fullName>
    </submittedName>
</protein>
<dbReference type="KEGG" id="chyd:H4K34_08820"/>
<keyword evidence="2" id="KW-0732">Signal</keyword>
<keyword evidence="3" id="KW-0067">ATP-binding</keyword>
<keyword evidence="4" id="KW-1185">Reference proteome</keyword>
<dbReference type="PROSITE" id="PS51257">
    <property type="entry name" value="PROKAR_LIPOPROTEIN"/>
    <property type="match status" value="1"/>
</dbReference>
<evidence type="ECO:0000313" key="3">
    <source>
        <dbReference type="EMBL" id="QNR25930.1"/>
    </source>
</evidence>
<accession>A0A7H0VJN2</accession>
<organism evidence="3 4">
    <name type="scientific">Croceimicrobium hydrocarbonivorans</name>
    <dbReference type="NCBI Taxonomy" id="2761580"/>
    <lineage>
        <taxon>Bacteria</taxon>
        <taxon>Pseudomonadati</taxon>
        <taxon>Bacteroidota</taxon>
        <taxon>Flavobacteriia</taxon>
        <taxon>Flavobacteriales</taxon>
        <taxon>Owenweeksiaceae</taxon>
        <taxon>Croceimicrobium</taxon>
    </lineage>
</organism>
<dbReference type="SUPFAM" id="SSF63829">
    <property type="entry name" value="Calcium-dependent phosphotriesterase"/>
    <property type="match status" value="1"/>
</dbReference>
<reference evidence="3 4" key="1">
    <citation type="submission" date="2020-08" db="EMBL/GenBank/DDBJ databases">
        <title>Croceimicrobium hydrocarbonivorans gen. nov., sp. nov., a novel marine bacterium isolated from a bacterial consortium that degrades polyethylene terephthalate.</title>
        <authorList>
            <person name="Liu R."/>
        </authorList>
    </citation>
    <scope>NUCLEOTIDE SEQUENCE [LARGE SCALE GENOMIC DNA]</scope>
    <source>
        <strain evidence="3 4">A20-9</strain>
    </source>
</reference>
<sequence length="299" mass="32470">MKKQVLSLGLIALMGMQACNSGAANEEGQNSSKEEAPQEAPVDAETGVSLEPLWETDMWYPTNESVLLDESQGLLYVSCIAGNPTDKDGKGHIARLNLDGTIIDSAWAQGYNAPKGMCISNGRLYFTDIDRIVSVSLANPKDELIFPVPGSTFLNDITPGLNGVYFSDMNTGKLQYLEQGVVHTLNEDLTGINGLSFFENELYALTEQGLLRLSLGGEVLETINSELTGGDGLVPLGSNRFIASRWQGEVWYLNGGQSTKLLDSKAEELQTADIGYNAADQVLYVPRFFGNKVSAFKMH</sequence>
<dbReference type="AlphaFoldDB" id="A0A7H0VJN2"/>
<evidence type="ECO:0000313" key="4">
    <source>
        <dbReference type="Proteomes" id="UP000516305"/>
    </source>
</evidence>
<dbReference type="RefSeq" id="WP_210760456.1">
    <property type="nucleotide sequence ID" value="NZ_CP060139.1"/>
</dbReference>